<dbReference type="GO" id="GO:0003824">
    <property type="term" value="F:catalytic activity"/>
    <property type="evidence" value="ECO:0007669"/>
    <property type="project" value="InterPro"/>
</dbReference>
<dbReference type="Gene3D" id="3.30.559.10">
    <property type="entry name" value="Chloramphenicol acetyltransferase-like domain"/>
    <property type="match status" value="1"/>
</dbReference>
<dbReference type="AlphaFoldDB" id="A0A5S3YMI4"/>
<dbReference type="Proteomes" id="UP000305874">
    <property type="component" value="Unassembled WGS sequence"/>
</dbReference>
<dbReference type="EMBL" id="PNCG01000556">
    <property type="protein sequence ID" value="TMP76724.1"/>
    <property type="molecule type" value="Genomic_DNA"/>
</dbReference>
<proteinExistence type="predicted"/>
<evidence type="ECO:0000313" key="3">
    <source>
        <dbReference type="Proteomes" id="UP000305874"/>
    </source>
</evidence>
<reference evidence="3" key="2">
    <citation type="submission" date="2019-06" db="EMBL/GenBank/DDBJ databases">
        <title>Co-occurence of chitin degradation, pigmentation and bioactivity in marine Pseudoalteromonas.</title>
        <authorList>
            <person name="Sonnenschein E.C."/>
            <person name="Bech P.K."/>
        </authorList>
    </citation>
    <scope>NUCLEOTIDE SEQUENCE [LARGE SCALE GENOMIC DNA]</scope>
    <source>
        <strain evidence="3">S2897</strain>
    </source>
</reference>
<protein>
    <recommendedName>
        <fullName evidence="1">Condensation domain-containing protein</fullName>
    </recommendedName>
</protein>
<dbReference type="InterPro" id="IPR023213">
    <property type="entry name" value="CAT-like_dom_sf"/>
</dbReference>
<accession>A0A5S3YMI4</accession>
<dbReference type="InterPro" id="IPR001242">
    <property type="entry name" value="Condensation_dom"/>
</dbReference>
<reference evidence="2 3" key="1">
    <citation type="submission" date="2017-12" db="EMBL/GenBank/DDBJ databases">
        <authorList>
            <person name="Paulsen S."/>
            <person name="Gram L.K."/>
        </authorList>
    </citation>
    <scope>NUCLEOTIDE SEQUENCE [LARGE SCALE GENOMIC DNA]</scope>
    <source>
        <strain evidence="2 3">S2897</strain>
    </source>
</reference>
<dbReference type="Pfam" id="PF00668">
    <property type="entry name" value="Condensation"/>
    <property type="match status" value="1"/>
</dbReference>
<organism evidence="2 3">
    <name type="scientific">Pseudoalteromonas ruthenica</name>
    <dbReference type="NCBI Taxonomy" id="151081"/>
    <lineage>
        <taxon>Bacteria</taxon>
        <taxon>Pseudomonadati</taxon>
        <taxon>Pseudomonadota</taxon>
        <taxon>Gammaproteobacteria</taxon>
        <taxon>Alteromonadales</taxon>
        <taxon>Pseudoalteromonadaceae</taxon>
        <taxon>Pseudoalteromonas</taxon>
    </lineage>
</organism>
<feature type="domain" description="Condensation" evidence="1">
    <location>
        <begin position="4"/>
        <end position="133"/>
    </location>
</feature>
<evidence type="ECO:0000259" key="1">
    <source>
        <dbReference type="Pfam" id="PF00668"/>
    </source>
</evidence>
<dbReference type="Gene3D" id="3.30.559.30">
    <property type="entry name" value="Nonribosomal peptide synthetase, condensation domain"/>
    <property type="match status" value="1"/>
</dbReference>
<dbReference type="PANTHER" id="PTHR45398:SF1">
    <property type="entry name" value="ENZYME, PUTATIVE (JCVI)-RELATED"/>
    <property type="match status" value="1"/>
</dbReference>
<feature type="non-terminal residue" evidence="2">
    <location>
        <position position="1"/>
    </location>
</feature>
<dbReference type="SUPFAM" id="SSF52777">
    <property type="entry name" value="CoA-dependent acyltransferases"/>
    <property type="match status" value="1"/>
</dbReference>
<evidence type="ECO:0000313" key="2">
    <source>
        <dbReference type="EMBL" id="TMP76724.1"/>
    </source>
</evidence>
<dbReference type="RefSeq" id="WP_138549320.1">
    <property type="nucleotide sequence ID" value="NZ_PNCG01000556.1"/>
</dbReference>
<comment type="caution">
    <text evidence="2">The sequence shown here is derived from an EMBL/GenBank/DDBJ whole genome shotgun (WGS) entry which is preliminary data.</text>
</comment>
<feature type="non-terminal residue" evidence="2">
    <location>
        <position position="133"/>
    </location>
</feature>
<sequence length="133" mass="15072">QVQTQSLIGYFVNSVPMRCQLKSDLSIAELIGQVHQLNLDAKRYQMLPFEQIVGLANVVRDASRHPLFQAFFTLNQFSDVVDVENSSACFAPELDEQVLEYTPAKFDLTLDVTMGKEQIDIVLNYATDLFSEH</sequence>
<dbReference type="PANTHER" id="PTHR45398">
    <property type="match status" value="1"/>
</dbReference>
<name>A0A5S3YMI4_9GAMM</name>
<gene>
    <name evidence="2" type="ORF">CWC05_21455</name>
</gene>